<evidence type="ECO:0000313" key="4">
    <source>
        <dbReference type="Proteomes" id="UP000078546"/>
    </source>
</evidence>
<reference evidence="3" key="2">
    <citation type="submission" date="2016-05" db="EMBL/GenBank/DDBJ databases">
        <authorList>
            <person name="Lavstsen T."/>
            <person name="Jespersen J.S."/>
        </authorList>
    </citation>
    <scope>NUCLEOTIDE SEQUENCE [LARGE SCALE GENOMIC DNA]</scope>
</reference>
<reference evidence="4 5" key="1">
    <citation type="submission" date="2016-05" db="EMBL/GenBank/DDBJ databases">
        <authorList>
            <person name="Naeem Raeece"/>
        </authorList>
    </citation>
    <scope>NUCLEOTIDE SEQUENCE [LARGE SCALE GENOMIC DNA]</scope>
</reference>
<keyword evidence="1" id="KW-1133">Transmembrane helix</keyword>
<dbReference type="Proteomes" id="UP000078546">
    <property type="component" value="Unassembled WGS sequence"/>
</dbReference>
<proteinExistence type="predicted"/>
<keyword evidence="1" id="KW-0812">Transmembrane</keyword>
<evidence type="ECO:0000313" key="3">
    <source>
        <dbReference type="EMBL" id="SBT02038.1"/>
    </source>
</evidence>
<dbReference type="Proteomes" id="UP000078560">
    <property type="component" value="Unassembled WGS sequence"/>
</dbReference>
<evidence type="ECO:0000313" key="5">
    <source>
        <dbReference type="Proteomes" id="UP000078560"/>
    </source>
</evidence>
<protein>
    <recommendedName>
        <fullName evidence="6">Apical rhoptry neck protein</fullName>
    </recommendedName>
</protein>
<feature type="transmembrane region" description="Helical" evidence="1">
    <location>
        <begin position="164"/>
        <end position="189"/>
    </location>
</feature>
<dbReference type="EMBL" id="FLQV01003009">
    <property type="protein sequence ID" value="SBT02038.1"/>
    <property type="molecule type" value="Genomic_DNA"/>
</dbReference>
<dbReference type="EMBL" id="FLQU01000365">
    <property type="protein sequence ID" value="SBS84546.1"/>
    <property type="molecule type" value="Genomic_DNA"/>
</dbReference>
<organism evidence="3 4">
    <name type="scientific">Plasmodium ovale curtisi</name>
    <dbReference type="NCBI Taxonomy" id="864141"/>
    <lineage>
        <taxon>Eukaryota</taxon>
        <taxon>Sar</taxon>
        <taxon>Alveolata</taxon>
        <taxon>Apicomplexa</taxon>
        <taxon>Aconoidasida</taxon>
        <taxon>Haemosporida</taxon>
        <taxon>Plasmodiidae</taxon>
        <taxon>Plasmodium</taxon>
        <taxon>Plasmodium (Plasmodium)</taxon>
    </lineage>
</organism>
<evidence type="ECO:0000313" key="2">
    <source>
        <dbReference type="EMBL" id="SBS84546.1"/>
    </source>
</evidence>
<sequence length="191" mass="22166">MSNREQLRTTENNCEQTVKTSTKGKNCSWKNVKRKSFRNNVVHSNILEASIRHDIIRDEDWHSGNEHMGKKKGLVRNKSKCMETKKDGNFESAVVAKEREVQQKQSNSPYSFTSLQVIPFVINSLIHTGVSLIPRNVEEKHMYNFEKSPTVRYLLLAEGRKNSFLFIIFLILAFAVVVLASFFVFKFFFKL</sequence>
<keyword evidence="1" id="KW-0472">Membrane</keyword>
<dbReference type="AlphaFoldDB" id="A0A1A8XBJ1"/>
<evidence type="ECO:0000256" key="1">
    <source>
        <dbReference type="SAM" id="Phobius"/>
    </source>
</evidence>
<gene>
    <name evidence="3" type="ORF">POVCU1_072340</name>
    <name evidence="2" type="ORF">POVCU2_0026640</name>
</gene>
<name>A0A1A8XBJ1_PLAOA</name>
<accession>A0A1A8XBJ1</accession>
<evidence type="ECO:0008006" key="6">
    <source>
        <dbReference type="Google" id="ProtNLM"/>
    </source>
</evidence>